<dbReference type="AlphaFoldDB" id="Q9G912"/>
<protein>
    <submittedName>
        <fullName evidence="2">Orf92</fullName>
    </submittedName>
</protein>
<organism evidence="2">
    <name type="scientific">Ochromonas danica</name>
    <name type="common">Golden alga</name>
    <name type="synonym">Chlorochromonas danica</name>
    <dbReference type="NCBI Taxonomy" id="2986"/>
    <lineage>
        <taxon>Eukaryota</taxon>
        <taxon>Sar</taxon>
        <taxon>Stramenopiles</taxon>
        <taxon>Ochrophyta</taxon>
        <taxon>Chrysophyceae</taxon>
        <taxon>Chromulinales</taxon>
        <taxon>Chromulinaceae</taxon>
        <taxon>Ochromonas</taxon>
    </lineage>
</organism>
<sequence>MFHLIITEIARLKLNQILKISFFTASILTVIIYIIFYEKFDFMGLLKEPNFEILEIRHKRFAINIFHIVFTGMFVLLVLMKHAAIRFLNKNH</sequence>
<keyword evidence="1" id="KW-1133">Transmembrane helix</keyword>
<feature type="transmembrane region" description="Helical" evidence="1">
    <location>
        <begin position="20"/>
        <end position="37"/>
    </location>
</feature>
<name>Q9G912_OCHDN</name>
<dbReference type="RefSeq" id="NP_066427.1">
    <property type="nucleotide sequence ID" value="NC_002571.1"/>
</dbReference>
<reference evidence="2" key="1">
    <citation type="submission" date="2000-07" db="EMBL/GenBank/DDBJ databases">
        <title>Phylogenetic relationships of stramenopile algae, based on complete mitochondrial genome sequences.</title>
        <authorList>
            <person name="Burger G."/>
            <person name="Lang B.F."/>
            <person name="Gray W.M.M.W."/>
        </authorList>
    </citation>
    <scope>NUCLEOTIDE SEQUENCE</scope>
</reference>
<geneLocation type="mitochondrion" evidence="2"/>
<dbReference type="EMBL" id="AF287134">
    <property type="protein sequence ID" value="AAG18393.1"/>
    <property type="molecule type" value="Genomic_DNA"/>
</dbReference>
<feature type="transmembrane region" description="Helical" evidence="1">
    <location>
        <begin position="61"/>
        <end position="80"/>
    </location>
</feature>
<dbReference type="GeneID" id="1501645"/>
<accession>Q9G912</accession>
<evidence type="ECO:0000313" key="2">
    <source>
        <dbReference type="EMBL" id="AAG18393.1"/>
    </source>
</evidence>
<evidence type="ECO:0000256" key="1">
    <source>
        <dbReference type="SAM" id="Phobius"/>
    </source>
</evidence>
<proteinExistence type="predicted"/>
<keyword evidence="1" id="KW-0812">Transmembrane</keyword>
<keyword evidence="2" id="KW-0496">Mitochondrion</keyword>
<keyword evidence="1" id="KW-0472">Membrane</keyword>